<dbReference type="AlphaFoldDB" id="A0A7W6IPS0"/>
<dbReference type="RefSeq" id="WP_183312326.1">
    <property type="nucleotide sequence ID" value="NZ_JACIEW010000009.1"/>
</dbReference>
<proteinExistence type="predicted"/>
<keyword evidence="2" id="KW-1185">Reference proteome</keyword>
<reference evidence="1 2" key="1">
    <citation type="submission" date="2020-08" db="EMBL/GenBank/DDBJ databases">
        <title>Genomic Encyclopedia of Type Strains, Phase IV (KMG-IV): sequencing the most valuable type-strain genomes for metagenomic binning, comparative biology and taxonomic classification.</title>
        <authorList>
            <person name="Goeker M."/>
        </authorList>
    </citation>
    <scope>NUCLEOTIDE SEQUENCE [LARGE SCALE GENOMIC DNA]</scope>
    <source>
        <strain evidence="1 2">DSM 23447</strain>
    </source>
</reference>
<organism evidence="1 2">
    <name type="scientific">Devosia subaequoris</name>
    <dbReference type="NCBI Taxonomy" id="395930"/>
    <lineage>
        <taxon>Bacteria</taxon>
        <taxon>Pseudomonadati</taxon>
        <taxon>Pseudomonadota</taxon>
        <taxon>Alphaproteobacteria</taxon>
        <taxon>Hyphomicrobiales</taxon>
        <taxon>Devosiaceae</taxon>
        <taxon>Devosia</taxon>
    </lineage>
</organism>
<evidence type="ECO:0000313" key="1">
    <source>
        <dbReference type="EMBL" id="MBB4053538.1"/>
    </source>
</evidence>
<comment type="caution">
    <text evidence="1">The sequence shown here is derived from an EMBL/GenBank/DDBJ whole genome shotgun (WGS) entry which is preliminary data.</text>
</comment>
<evidence type="ECO:0000313" key="2">
    <source>
        <dbReference type="Proteomes" id="UP000547011"/>
    </source>
</evidence>
<dbReference type="GO" id="GO:0005840">
    <property type="term" value="C:ribosome"/>
    <property type="evidence" value="ECO:0007669"/>
    <property type="project" value="UniProtKB-KW"/>
</dbReference>
<dbReference type="Proteomes" id="UP000547011">
    <property type="component" value="Unassembled WGS sequence"/>
</dbReference>
<gene>
    <name evidence="1" type="ORF">GGR20_003200</name>
</gene>
<keyword evidence="1" id="KW-0689">Ribosomal protein</keyword>
<accession>A0A7W6IPS0</accession>
<protein>
    <submittedName>
        <fullName evidence="1">Ribosomal protein L16 Arg81 hydroxylase</fullName>
    </submittedName>
</protein>
<keyword evidence="1" id="KW-0687">Ribonucleoprotein</keyword>
<dbReference type="EMBL" id="JACIEW010000009">
    <property type="protein sequence ID" value="MBB4053538.1"/>
    <property type="molecule type" value="Genomic_DNA"/>
</dbReference>
<sequence length="161" mass="17873">MRDSNRISLDDLGLMPVGDIAALPAEQLARLQEEAGERLRSAEAISEWLNGAIAVKYTDRAAMARLEAAKDTGTVRLADEDGVVVAVTTPKRVDWDQHILAALVEKIRAAGEDPAEYVRTKFDITERAYAAWPSHIRKIFEPARTVRTGKMTFRLIRAGEE</sequence>
<name>A0A7W6IPS0_9HYPH</name>